<keyword evidence="8 9" id="KW-0472">Membrane</keyword>
<accession>E1ZJ61</accession>
<dbReference type="KEGG" id="cvr:CHLNCDRAFT_59714"/>
<dbReference type="InterPro" id="IPR049563">
    <property type="entry name" value="TXTP-like"/>
</dbReference>
<dbReference type="eggNOG" id="KOG0756">
    <property type="taxonomic scope" value="Eukaryota"/>
</dbReference>
<comment type="similarity">
    <text evidence="2 10">Belongs to the mitochondrial carrier (TC 2.A.29) family.</text>
</comment>
<keyword evidence="4 9" id="KW-0812">Transmembrane</keyword>
<dbReference type="InterPro" id="IPR023395">
    <property type="entry name" value="MCP_dom_sf"/>
</dbReference>
<evidence type="ECO:0000256" key="9">
    <source>
        <dbReference type="PROSITE-ProRule" id="PRU00282"/>
    </source>
</evidence>
<evidence type="ECO:0000256" key="4">
    <source>
        <dbReference type="ARBA" id="ARBA00022692"/>
    </source>
</evidence>
<evidence type="ECO:0000256" key="2">
    <source>
        <dbReference type="ARBA" id="ARBA00006375"/>
    </source>
</evidence>
<dbReference type="AlphaFoldDB" id="E1ZJ61"/>
<evidence type="ECO:0000313" key="12">
    <source>
        <dbReference type="Proteomes" id="UP000008141"/>
    </source>
</evidence>
<dbReference type="PROSITE" id="PS50920">
    <property type="entry name" value="SOLCAR"/>
    <property type="match status" value="2"/>
</dbReference>
<evidence type="ECO:0000256" key="1">
    <source>
        <dbReference type="ARBA" id="ARBA00004225"/>
    </source>
</evidence>
<evidence type="ECO:0000256" key="6">
    <source>
        <dbReference type="ARBA" id="ARBA00022989"/>
    </source>
</evidence>
<dbReference type="GO" id="GO:0031966">
    <property type="term" value="C:mitochondrial membrane"/>
    <property type="evidence" value="ECO:0007669"/>
    <property type="project" value="UniProtKB-SubCell"/>
</dbReference>
<reference evidence="11 12" key="1">
    <citation type="journal article" date="2010" name="Plant Cell">
        <title>The Chlorella variabilis NC64A genome reveals adaptation to photosymbiosis, coevolution with viruses, and cryptic sex.</title>
        <authorList>
            <person name="Blanc G."/>
            <person name="Duncan G."/>
            <person name="Agarkova I."/>
            <person name="Borodovsky M."/>
            <person name="Gurnon J."/>
            <person name="Kuo A."/>
            <person name="Lindquist E."/>
            <person name="Lucas S."/>
            <person name="Pangilinan J."/>
            <person name="Polle J."/>
            <person name="Salamov A."/>
            <person name="Terry A."/>
            <person name="Yamada T."/>
            <person name="Dunigan D.D."/>
            <person name="Grigoriev I.V."/>
            <person name="Claverie J.M."/>
            <person name="Van Etten J.L."/>
        </authorList>
    </citation>
    <scope>NUCLEOTIDE SEQUENCE [LARGE SCALE GENOMIC DNA]</scope>
    <source>
        <strain evidence="11 12">NC64A</strain>
    </source>
</reference>
<dbReference type="GeneID" id="17353572"/>
<protein>
    <submittedName>
        <fullName evidence="11">Uncharacterized protein</fullName>
    </submittedName>
</protein>
<feature type="repeat" description="Solcar" evidence="9">
    <location>
        <begin position="85"/>
        <end position="166"/>
    </location>
</feature>
<sequence length="277" mass="29220">MSTVTPLEHTAIGALAGVVEVSIMQPTVGIKNALQEGRPVPRTIAGLYRGLGINAGAMLPITSVQFGMNRLLEQTYKRVYDTEQLGTSGRIGVALGAGASSAVLGCPAEFVMIQQQKSGRPLPAEFRHILSTYGALKPLKGFSATVLRESLYASGYLAVAPLLREALQQQAVVADLPGGPLIVSGVAAGLLATVCTQPADTIKTRMQAFPDTAAHPQYRSLLSTTQHIIQTEGVGTLFAGLWPRAFRIVCAVFILNGTRNTIVEAVQTQRVGVAQAT</sequence>
<dbReference type="EMBL" id="GL433848">
    <property type="protein sequence ID" value="EFN54284.1"/>
    <property type="molecule type" value="Genomic_DNA"/>
</dbReference>
<organism evidence="12">
    <name type="scientific">Chlorella variabilis</name>
    <name type="common">Green alga</name>
    <dbReference type="NCBI Taxonomy" id="554065"/>
    <lineage>
        <taxon>Eukaryota</taxon>
        <taxon>Viridiplantae</taxon>
        <taxon>Chlorophyta</taxon>
        <taxon>core chlorophytes</taxon>
        <taxon>Trebouxiophyceae</taxon>
        <taxon>Chlorellales</taxon>
        <taxon>Chlorellaceae</taxon>
        <taxon>Chlorella clade</taxon>
        <taxon>Chlorella</taxon>
    </lineage>
</organism>
<gene>
    <name evidence="11" type="ORF">CHLNCDRAFT_59714</name>
</gene>
<dbReference type="STRING" id="554065.E1ZJ61"/>
<keyword evidence="5" id="KW-0677">Repeat</keyword>
<name>E1ZJ61_CHLVA</name>
<dbReference type="OrthoDB" id="44467at2759"/>
<dbReference type="SUPFAM" id="SSF103506">
    <property type="entry name" value="Mitochondrial carrier"/>
    <property type="match status" value="1"/>
</dbReference>
<keyword evidence="12" id="KW-1185">Reference proteome</keyword>
<evidence type="ECO:0000256" key="3">
    <source>
        <dbReference type="ARBA" id="ARBA00022448"/>
    </source>
</evidence>
<dbReference type="Gene3D" id="1.50.40.10">
    <property type="entry name" value="Mitochondrial carrier domain"/>
    <property type="match status" value="1"/>
</dbReference>
<dbReference type="GO" id="GO:0071913">
    <property type="term" value="F:citrate secondary active transmembrane transporter activity"/>
    <property type="evidence" value="ECO:0007669"/>
    <property type="project" value="TreeGrafter"/>
</dbReference>
<dbReference type="Pfam" id="PF00153">
    <property type="entry name" value="Mito_carr"/>
    <property type="match status" value="1"/>
</dbReference>
<dbReference type="OMA" id="RYGRMVC"/>
<keyword evidence="7" id="KW-0496">Mitochondrion</keyword>
<dbReference type="PANTHER" id="PTHR45788">
    <property type="entry name" value="SUCCINATE/FUMARATE MITOCHONDRIAL TRANSPORTER-RELATED"/>
    <property type="match status" value="1"/>
</dbReference>
<evidence type="ECO:0000256" key="10">
    <source>
        <dbReference type="RuleBase" id="RU000488"/>
    </source>
</evidence>
<evidence type="ECO:0000256" key="8">
    <source>
        <dbReference type="ARBA" id="ARBA00023136"/>
    </source>
</evidence>
<evidence type="ECO:0000256" key="5">
    <source>
        <dbReference type="ARBA" id="ARBA00022737"/>
    </source>
</evidence>
<evidence type="ECO:0000256" key="7">
    <source>
        <dbReference type="ARBA" id="ARBA00023128"/>
    </source>
</evidence>
<keyword evidence="6" id="KW-1133">Transmembrane helix</keyword>
<feature type="repeat" description="Solcar" evidence="9">
    <location>
        <begin position="176"/>
        <end position="265"/>
    </location>
</feature>
<keyword evidence="3 10" id="KW-0813">Transport</keyword>
<dbReference type="InParanoid" id="E1ZJ61"/>
<comment type="subcellular location">
    <subcellularLocation>
        <location evidence="1">Mitochondrion membrane</location>
        <topology evidence="1">Multi-pass membrane protein</topology>
    </subcellularLocation>
</comment>
<dbReference type="InterPro" id="IPR018108">
    <property type="entry name" value="MCP_transmembrane"/>
</dbReference>
<dbReference type="Proteomes" id="UP000008141">
    <property type="component" value="Unassembled WGS sequence"/>
</dbReference>
<evidence type="ECO:0000313" key="11">
    <source>
        <dbReference type="EMBL" id="EFN54284.1"/>
    </source>
</evidence>
<dbReference type="GO" id="GO:0006843">
    <property type="term" value="P:mitochondrial citrate transmembrane transport"/>
    <property type="evidence" value="ECO:0007669"/>
    <property type="project" value="TreeGrafter"/>
</dbReference>
<dbReference type="PANTHER" id="PTHR45788:SF4">
    <property type="entry name" value="TRICARBOXYLATE TRANSPORT PROTEIN, MITOCHONDRIAL"/>
    <property type="match status" value="1"/>
</dbReference>
<proteinExistence type="inferred from homology"/>
<dbReference type="RefSeq" id="XP_005846386.1">
    <property type="nucleotide sequence ID" value="XM_005846324.1"/>
</dbReference>